<dbReference type="GeneID" id="27905062"/>
<evidence type="ECO:0008006" key="4">
    <source>
        <dbReference type="Google" id="ProtNLM"/>
    </source>
</evidence>
<dbReference type="EMBL" id="KB456261">
    <property type="protein sequence ID" value="EMF14984.1"/>
    <property type="molecule type" value="Genomic_DNA"/>
</dbReference>
<keyword evidence="3" id="KW-1185">Reference proteome</keyword>
<sequence>MRLLFFLLSAFWCCLSQGKQVPAQCLCIAAIPVEFANTATVAVCGGHYGSHYVKTSNTTGDSRCEDPNNPLATTFGQWITETFGEWCVSAGAIGSQCCDRGESTNADGCSIYGPPDPPM</sequence>
<evidence type="ECO:0000313" key="2">
    <source>
        <dbReference type="EMBL" id="EMF14984.1"/>
    </source>
</evidence>
<dbReference type="HOGENOM" id="CLU_2062925_0_0_1"/>
<dbReference type="RefSeq" id="XP_016763105.1">
    <property type="nucleotide sequence ID" value="XM_016907925.1"/>
</dbReference>
<protein>
    <recommendedName>
        <fullName evidence="4">Hydrophobin</fullName>
    </recommendedName>
</protein>
<proteinExistence type="predicted"/>
<accession>M3DAW3</accession>
<gene>
    <name evidence="2" type="ORF">SEPMUDRAFT_161261</name>
</gene>
<evidence type="ECO:0000256" key="1">
    <source>
        <dbReference type="SAM" id="SignalP"/>
    </source>
</evidence>
<feature type="signal peptide" evidence="1">
    <location>
        <begin position="1"/>
        <end position="18"/>
    </location>
</feature>
<organism evidence="2 3">
    <name type="scientific">Sphaerulina musiva (strain SO2202)</name>
    <name type="common">Poplar stem canker fungus</name>
    <name type="synonym">Septoria musiva</name>
    <dbReference type="NCBI Taxonomy" id="692275"/>
    <lineage>
        <taxon>Eukaryota</taxon>
        <taxon>Fungi</taxon>
        <taxon>Dikarya</taxon>
        <taxon>Ascomycota</taxon>
        <taxon>Pezizomycotina</taxon>
        <taxon>Dothideomycetes</taxon>
        <taxon>Dothideomycetidae</taxon>
        <taxon>Mycosphaerellales</taxon>
        <taxon>Mycosphaerellaceae</taxon>
        <taxon>Sphaerulina</taxon>
    </lineage>
</organism>
<dbReference type="Proteomes" id="UP000016931">
    <property type="component" value="Unassembled WGS sequence"/>
</dbReference>
<feature type="chain" id="PRO_5004032347" description="Hydrophobin" evidence="1">
    <location>
        <begin position="19"/>
        <end position="119"/>
    </location>
</feature>
<dbReference type="AlphaFoldDB" id="M3DAW3"/>
<keyword evidence="1" id="KW-0732">Signal</keyword>
<reference evidence="2 3" key="1">
    <citation type="journal article" date="2012" name="PLoS Pathog.">
        <title>Diverse lifestyles and strategies of plant pathogenesis encoded in the genomes of eighteen Dothideomycetes fungi.</title>
        <authorList>
            <person name="Ohm R.A."/>
            <person name="Feau N."/>
            <person name="Henrissat B."/>
            <person name="Schoch C.L."/>
            <person name="Horwitz B.A."/>
            <person name="Barry K.W."/>
            <person name="Condon B.J."/>
            <person name="Copeland A.C."/>
            <person name="Dhillon B."/>
            <person name="Glaser F."/>
            <person name="Hesse C.N."/>
            <person name="Kosti I."/>
            <person name="LaButti K."/>
            <person name="Lindquist E.A."/>
            <person name="Lucas S."/>
            <person name="Salamov A.A."/>
            <person name="Bradshaw R.E."/>
            <person name="Ciuffetti L."/>
            <person name="Hamelin R.C."/>
            <person name="Kema G.H.J."/>
            <person name="Lawrence C."/>
            <person name="Scott J.A."/>
            <person name="Spatafora J.W."/>
            <person name="Turgeon B.G."/>
            <person name="de Wit P.J.G.M."/>
            <person name="Zhong S."/>
            <person name="Goodwin S.B."/>
            <person name="Grigoriev I.V."/>
        </authorList>
    </citation>
    <scope>NUCLEOTIDE SEQUENCE [LARGE SCALE GENOMIC DNA]</scope>
    <source>
        <strain evidence="2 3">SO2202</strain>
    </source>
</reference>
<evidence type="ECO:0000313" key="3">
    <source>
        <dbReference type="Proteomes" id="UP000016931"/>
    </source>
</evidence>
<name>M3DAW3_SPHMS</name>